<dbReference type="GO" id="GO:0004075">
    <property type="term" value="F:biotin carboxylase activity"/>
    <property type="evidence" value="ECO:0007669"/>
    <property type="project" value="UniProtKB-EC"/>
</dbReference>
<dbReference type="InterPro" id="IPR005479">
    <property type="entry name" value="CPAse_ATP-bd"/>
</dbReference>
<dbReference type="SUPFAM" id="SSF52440">
    <property type="entry name" value="PreATP-grasp domain"/>
    <property type="match status" value="1"/>
</dbReference>
<keyword evidence="3" id="KW-0436">Ligase</keyword>
<evidence type="ECO:0000256" key="6">
    <source>
        <dbReference type="ARBA" id="ARBA00023267"/>
    </source>
</evidence>
<dbReference type="InterPro" id="IPR051602">
    <property type="entry name" value="ACC_Biotin_Carboxylase"/>
</dbReference>
<dbReference type="InterPro" id="IPR011764">
    <property type="entry name" value="Biotin_carboxylation_dom"/>
</dbReference>
<organism evidence="11 12">
    <name type="scientific">Tamaricihabitans halophyticus</name>
    <dbReference type="NCBI Taxonomy" id="1262583"/>
    <lineage>
        <taxon>Bacteria</taxon>
        <taxon>Bacillati</taxon>
        <taxon>Actinomycetota</taxon>
        <taxon>Actinomycetes</taxon>
        <taxon>Pseudonocardiales</taxon>
        <taxon>Pseudonocardiaceae</taxon>
        <taxon>Tamaricihabitans</taxon>
    </lineage>
</organism>
<protein>
    <recommendedName>
        <fullName evidence="2">biotin carboxylase</fullName>
        <ecNumber evidence="2">6.3.4.14</ecNumber>
    </recommendedName>
</protein>
<accession>A0A4R2RBJ9</accession>
<comment type="caution">
    <text evidence="11">The sequence shown here is derived from an EMBL/GenBank/DDBJ whole genome shotgun (WGS) entry which is preliminary data.</text>
</comment>
<keyword evidence="5 8" id="KW-0067">ATP-binding</keyword>
<dbReference type="SMART" id="SM00878">
    <property type="entry name" value="Biotin_carb_C"/>
    <property type="match status" value="1"/>
</dbReference>
<dbReference type="NCBIfam" id="NF006367">
    <property type="entry name" value="PRK08591.1"/>
    <property type="match status" value="1"/>
</dbReference>
<evidence type="ECO:0000313" key="11">
    <source>
        <dbReference type="EMBL" id="TCP56785.1"/>
    </source>
</evidence>
<dbReference type="PROSITE" id="PS50975">
    <property type="entry name" value="ATP_GRASP"/>
    <property type="match status" value="1"/>
</dbReference>
<name>A0A4R2RBJ9_9PSEU</name>
<dbReference type="GO" id="GO:0046872">
    <property type="term" value="F:metal ion binding"/>
    <property type="evidence" value="ECO:0007669"/>
    <property type="project" value="InterPro"/>
</dbReference>
<dbReference type="InterPro" id="IPR005482">
    <property type="entry name" value="Biotin_COase_C"/>
</dbReference>
<evidence type="ECO:0000313" key="12">
    <source>
        <dbReference type="Proteomes" id="UP000294911"/>
    </source>
</evidence>
<evidence type="ECO:0000256" key="3">
    <source>
        <dbReference type="ARBA" id="ARBA00022598"/>
    </source>
</evidence>
<evidence type="ECO:0000256" key="7">
    <source>
        <dbReference type="ARBA" id="ARBA00048600"/>
    </source>
</evidence>
<sequence>MTSVLVEPAERGQRPVFDTVLVANRGEIALRVVRSCQEMGIRTVVVYSTADSRSAAVLAADEAVRIGPAAPRQSYLYAPPIIEAARATGAQAVHPGYGFLSEDPDFAEICARNGLVFIGPEPSAMRQLGDKSTARKIMTDAGLPVLPGTIDPVGNVGDLVNAANKIGLPLIIKAAAGGGGNGMAVVRDWADLVPKFRSTRSVARSVFGDERVYIERYLENTRHIEVQILADQHGNVVALGERDCSVQRRHQKLIEESPAARISPEIVDRLRELAVLGAREVGYTGAGTFEFLVQGEEIAFIEVNSRIQVEHPVTEMLTGVDLVREQVLIAAGRELSLRQQDVRSNGAAIECRVNAEDPDNGFVPRPGELLEFLPPGGPGIRVDTSAYAGWRIPAEYDSLVAKVIAWAPDRERALARMNRALREFRISGERVRTTRDALRAIIADPVFQEARHTTSFLEPQGP</sequence>
<dbReference type="GO" id="GO:0005524">
    <property type="term" value="F:ATP binding"/>
    <property type="evidence" value="ECO:0007669"/>
    <property type="project" value="UniProtKB-UniRule"/>
</dbReference>
<dbReference type="Pfam" id="PF00289">
    <property type="entry name" value="Biotin_carb_N"/>
    <property type="match status" value="1"/>
</dbReference>
<comment type="catalytic activity">
    <reaction evidence="7">
        <text>N(6)-biotinyl-L-lysyl-[protein] + hydrogencarbonate + ATP = N(6)-carboxybiotinyl-L-lysyl-[protein] + ADP + phosphate + H(+)</text>
        <dbReference type="Rhea" id="RHEA:13501"/>
        <dbReference type="Rhea" id="RHEA-COMP:10505"/>
        <dbReference type="Rhea" id="RHEA-COMP:10506"/>
        <dbReference type="ChEBI" id="CHEBI:15378"/>
        <dbReference type="ChEBI" id="CHEBI:17544"/>
        <dbReference type="ChEBI" id="CHEBI:30616"/>
        <dbReference type="ChEBI" id="CHEBI:43474"/>
        <dbReference type="ChEBI" id="CHEBI:83144"/>
        <dbReference type="ChEBI" id="CHEBI:83145"/>
        <dbReference type="ChEBI" id="CHEBI:456216"/>
        <dbReference type="EC" id="6.3.4.14"/>
    </reaction>
</comment>
<dbReference type="Proteomes" id="UP000294911">
    <property type="component" value="Unassembled WGS sequence"/>
</dbReference>
<dbReference type="EMBL" id="SLXQ01000001">
    <property type="protein sequence ID" value="TCP56785.1"/>
    <property type="molecule type" value="Genomic_DNA"/>
</dbReference>
<proteinExistence type="predicted"/>
<evidence type="ECO:0000256" key="1">
    <source>
        <dbReference type="ARBA" id="ARBA00003761"/>
    </source>
</evidence>
<dbReference type="InterPro" id="IPR016185">
    <property type="entry name" value="PreATP-grasp_dom_sf"/>
</dbReference>
<dbReference type="PANTHER" id="PTHR48095:SF2">
    <property type="entry name" value="BIOTIN CARBOXYLASE, CHLOROPLASTIC"/>
    <property type="match status" value="1"/>
</dbReference>
<feature type="domain" description="ATP-grasp" evidence="9">
    <location>
        <begin position="135"/>
        <end position="331"/>
    </location>
</feature>
<evidence type="ECO:0000256" key="8">
    <source>
        <dbReference type="PROSITE-ProRule" id="PRU00409"/>
    </source>
</evidence>
<dbReference type="PANTHER" id="PTHR48095">
    <property type="entry name" value="PYRUVATE CARBOXYLASE SUBUNIT A"/>
    <property type="match status" value="1"/>
</dbReference>
<dbReference type="InterPro" id="IPR005481">
    <property type="entry name" value="BC-like_N"/>
</dbReference>
<comment type="function">
    <text evidence="1">This protein is a component of the acetyl coenzyme A carboxylase complex; first, biotin carboxylase catalyzes the carboxylation of the carrier protein and then the transcarboxylase transfers the carboxyl group to form malonyl-CoA.</text>
</comment>
<evidence type="ECO:0000256" key="5">
    <source>
        <dbReference type="ARBA" id="ARBA00022840"/>
    </source>
</evidence>
<feature type="domain" description="Biotin carboxylation" evidence="10">
    <location>
        <begin position="16"/>
        <end position="462"/>
    </location>
</feature>
<keyword evidence="4 8" id="KW-0547">Nucleotide-binding</keyword>
<dbReference type="EC" id="6.3.4.14" evidence="2"/>
<gene>
    <name evidence="11" type="ORF">EV191_101731</name>
</gene>
<dbReference type="InterPro" id="IPR011054">
    <property type="entry name" value="Rudment_hybrid_motif"/>
</dbReference>
<keyword evidence="6" id="KW-0092">Biotin</keyword>
<dbReference type="AlphaFoldDB" id="A0A4R2RBJ9"/>
<evidence type="ECO:0000256" key="2">
    <source>
        <dbReference type="ARBA" id="ARBA00013263"/>
    </source>
</evidence>
<evidence type="ECO:0000256" key="4">
    <source>
        <dbReference type="ARBA" id="ARBA00022741"/>
    </source>
</evidence>
<dbReference type="Pfam" id="PF02785">
    <property type="entry name" value="Biotin_carb_C"/>
    <property type="match status" value="1"/>
</dbReference>
<dbReference type="FunFam" id="3.40.50.20:FF:000010">
    <property type="entry name" value="Propionyl-CoA carboxylase subunit alpha"/>
    <property type="match status" value="1"/>
</dbReference>
<dbReference type="SUPFAM" id="SSF56059">
    <property type="entry name" value="Glutathione synthetase ATP-binding domain-like"/>
    <property type="match status" value="1"/>
</dbReference>
<keyword evidence="12" id="KW-1185">Reference proteome</keyword>
<dbReference type="InterPro" id="IPR011761">
    <property type="entry name" value="ATP-grasp"/>
</dbReference>
<evidence type="ECO:0000259" key="10">
    <source>
        <dbReference type="PROSITE" id="PS50979"/>
    </source>
</evidence>
<evidence type="ECO:0000259" key="9">
    <source>
        <dbReference type="PROSITE" id="PS50975"/>
    </source>
</evidence>
<dbReference type="SUPFAM" id="SSF51246">
    <property type="entry name" value="Rudiment single hybrid motif"/>
    <property type="match status" value="1"/>
</dbReference>
<dbReference type="Pfam" id="PF02786">
    <property type="entry name" value="CPSase_L_D2"/>
    <property type="match status" value="1"/>
</dbReference>
<reference evidence="11 12" key="1">
    <citation type="submission" date="2019-03" db="EMBL/GenBank/DDBJ databases">
        <title>Genomic Encyclopedia of Type Strains, Phase IV (KMG-IV): sequencing the most valuable type-strain genomes for metagenomic binning, comparative biology and taxonomic classification.</title>
        <authorList>
            <person name="Goeker M."/>
        </authorList>
    </citation>
    <scope>NUCLEOTIDE SEQUENCE [LARGE SCALE GENOMIC DNA]</scope>
    <source>
        <strain evidence="11 12">DSM 45765</strain>
    </source>
</reference>
<dbReference type="Gene3D" id="3.30.470.20">
    <property type="entry name" value="ATP-grasp fold, B domain"/>
    <property type="match status" value="1"/>
</dbReference>
<dbReference type="PROSITE" id="PS50979">
    <property type="entry name" value="BC"/>
    <property type="match status" value="1"/>
</dbReference>